<dbReference type="OrthoDB" id="9775391at2"/>
<dbReference type="PANTHER" id="PTHR13794:SF58">
    <property type="entry name" value="MITOCHONDRIAL ENOLASE SUPERFAMILY MEMBER 1"/>
    <property type="match status" value="1"/>
</dbReference>
<keyword evidence="6" id="KW-1185">Reference proteome</keyword>
<evidence type="ECO:0000313" key="5">
    <source>
        <dbReference type="EMBL" id="TQE97445.1"/>
    </source>
</evidence>
<dbReference type="GO" id="GO:0016052">
    <property type="term" value="P:carbohydrate catabolic process"/>
    <property type="evidence" value="ECO:0007669"/>
    <property type="project" value="TreeGrafter"/>
</dbReference>
<accession>A0A540VKZ5</accession>
<dbReference type="Gene3D" id="3.20.20.120">
    <property type="entry name" value="Enolase-like C-terminal domain"/>
    <property type="match status" value="1"/>
</dbReference>
<evidence type="ECO:0000256" key="1">
    <source>
        <dbReference type="ARBA" id="ARBA00001946"/>
    </source>
</evidence>
<dbReference type="RefSeq" id="WP_141608638.1">
    <property type="nucleotide sequence ID" value="NZ_VIGC02000003.1"/>
</dbReference>
<dbReference type="InterPro" id="IPR036849">
    <property type="entry name" value="Enolase-like_C_sf"/>
</dbReference>
<gene>
    <name evidence="5" type="ORF">FKZ61_03260</name>
</gene>
<dbReference type="InterPro" id="IPR013341">
    <property type="entry name" value="Mandelate_racemase_N_dom"/>
</dbReference>
<reference evidence="5 6" key="1">
    <citation type="submission" date="2019-06" db="EMBL/GenBank/DDBJ databases">
        <title>Genome sequence of Litorilinea aerophila BAA-2444.</title>
        <authorList>
            <person name="Maclea K.S."/>
            <person name="Maurais E.G."/>
            <person name="Iannazzi L.C."/>
        </authorList>
    </citation>
    <scope>NUCLEOTIDE SEQUENCE [LARGE SCALE GENOMIC DNA]</scope>
    <source>
        <strain evidence="5 6">ATCC BAA-2444</strain>
    </source>
</reference>
<dbReference type="InterPro" id="IPR029065">
    <property type="entry name" value="Enolase_C-like"/>
</dbReference>
<dbReference type="InParanoid" id="A0A540VKZ5"/>
<comment type="cofactor">
    <cofactor evidence="1">
        <name>Mg(2+)</name>
        <dbReference type="ChEBI" id="CHEBI:18420"/>
    </cofactor>
</comment>
<dbReference type="AlphaFoldDB" id="A0A540VKZ5"/>
<dbReference type="Proteomes" id="UP000317371">
    <property type="component" value="Unassembled WGS sequence"/>
</dbReference>
<dbReference type="Gene3D" id="3.30.390.10">
    <property type="entry name" value="Enolase-like, N-terminal domain"/>
    <property type="match status" value="1"/>
</dbReference>
<sequence length="382" mass="41511">MQSSSRIKITDIRLVRLRTVQEVGVLEPAWNPGGQMPFTVGGGSYVEIHTDSGLVGIGPGLDPALLPAVKAQLVGQDPFDTERHLAALRYYATGPAYRGSAGVDIALWDLIGKACGQPLYKLFGGGRDKVPAYASMVLLSTPAERAELAARLADEGWQAIKLRLHHATMAEDIETVTRVRDAVGDRMAIMVDANQAQSSGNWQPGVLWDYRRALETARELDRLGCYWLEEPLPRYAFKDLARLNQAVAMPLAGGENNRGIHEFVQMLEGNVYDILQPEGMVGGGLTELRKIGVLAEAFGKKCVPHHGGRGLGTIAHLHLVASWPHAPYLELLHDPPIGDYRHGFSILLDPPVVDQEGLIAVPQKPGLGVEVNPDLVEEVITV</sequence>
<dbReference type="Pfam" id="PF02746">
    <property type="entry name" value="MR_MLE_N"/>
    <property type="match status" value="1"/>
</dbReference>
<dbReference type="PANTHER" id="PTHR13794">
    <property type="entry name" value="ENOLASE SUPERFAMILY, MANDELATE RACEMASE"/>
    <property type="match status" value="1"/>
</dbReference>
<dbReference type="SMART" id="SM00922">
    <property type="entry name" value="MR_MLE"/>
    <property type="match status" value="1"/>
</dbReference>
<evidence type="ECO:0000313" key="6">
    <source>
        <dbReference type="Proteomes" id="UP000317371"/>
    </source>
</evidence>
<dbReference type="GO" id="GO:0016836">
    <property type="term" value="F:hydro-lyase activity"/>
    <property type="evidence" value="ECO:0007669"/>
    <property type="project" value="TreeGrafter"/>
</dbReference>
<keyword evidence="2" id="KW-0479">Metal-binding</keyword>
<evidence type="ECO:0000259" key="4">
    <source>
        <dbReference type="SMART" id="SM00922"/>
    </source>
</evidence>
<proteinExistence type="predicted"/>
<dbReference type="InterPro" id="IPR046945">
    <property type="entry name" value="RHMD-like"/>
</dbReference>
<feature type="domain" description="Mandelate racemase/muconate lactonizing enzyme C-terminal" evidence="4">
    <location>
        <begin position="142"/>
        <end position="250"/>
    </location>
</feature>
<dbReference type="SUPFAM" id="SSF54826">
    <property type="entry name" value="Enolase N-terminal domain-like"/>
    <property type="match status" value="1"/>
</dbReference>
<comment type="caution">
    <text evidence="5">The sequence shown here is derived from an EMBL/GenBank/DDBJ whole genome shotgun (WGS) entry which is preliminary data.</text>
</comment>
<dbReference type="Pfam" id="PF13378">
    <property type="entry name" value="MR_MLE_C"/>
    <property type="match status" value="1"/>
</dbReference>
<dbReference type="EMBL" id="VIGC01000003">
    <property type="protein sequence ID" value="TQE97445.1"/>
    <property type="molecule type" value="Genomic_DNA"/>
</dbReference>
<name>A0A540VKZ5_9CHLR</name>
<dbReference type="SFLD" id="SFLDS00001">
    <property type="entry name" value="Enolase"/>
    <property type="match status" value="1"/>
</dbReference>
<evidence type="ECO:0000256" key="3">
    <source>
        <dbReference type="ARBA" id="ARBA00022842"/>
    </source>
</evidence>
<protein>
    <submittedName>
        <fullName evidence="5">Mandelate racemase/muconate lactonizing enzyme family protein</fullName>
    </submittedName>
</protein>
<dbReference type="SUPFAM" id="SSF51604">
    <property type="entry name" value="Enolase C-terminal domain-like"/>
    <property type="match status" value="1"/>
</dbReference>
<dbReference type="CDD" id="cd03316">
    <property type="entry name" value="MR_like"/>
    <property type="match status" value="1"/>
</dbReference>
<organism evidence="5 6">
    <name type="scientific">Litorilinea aerophila</name>
    <dbReference type="NCBI Taxonomy" id="1204385"/>
    <lineage>
        <taxon>Bacteria</taxon>
        <taxon>Bacillati</taxon>
        <taxon>Chloroflexota</taxon>
        <taxon>Caldilineae</taxon>
        <taxon>Caldilineales</taxon>
        <taxon>Caldilineaceae</taxon>
        <taxon>Litorilinea</taxon>
    </lineage>
</organism>
<dbReference type="InterPro" id="IPR013342">
    <property type="entry name" value="Mandelate_racemase_C"/>
</dbReference>
<evidence type="ECO:0000256" key="2">
    <source>
        <dbReference type="ARBA" id="ARBA00022723"/>
    </source>
</evidence>
<dbReference type="InterPro" id="IPR029017">
    <property type="entry name" value="Enolase-like_N"/>
</dbReference>
<dbReference type="GO" id="GO:0000287">
    <property type="term" value="F:magnesium ion binding"/>
    <property type="evidence" value="ECO:0007669"/>
    <property type="project" value="TreeGrafter"/>
</dbReference>
<keyword evidence="3" id="KW-0460">Magnesium</keyword>